<proteinExistence type="predicted"/>
<feature type="region of interest" description="Disordered" evidence="1">
    <location>
        <begin position="438"/>
        <end position="479"/>
    </location>
</feature>
<dbReference type="AlphaFoldDB" id="A0A8H7Y3U2"/>
<organism evidence="2">
    <name type="scientific">Psilocybe cubensis</name>
    <name type="common">Psychedelic mushroom</name>
    <name type="synonym">Stropharia cubensis</name>
    <dbReference type="NCBI Taxonomy" id="181762"/>
    <lineage>
        <taxon>Eukaryota</taxon>
        <taxon>Fungi</taxon>
        <taxon>Dikarya</taxon>
        <taxon>Basidiomycota</taxon>
        <taxon>Agaricomycotina</taxon>
        <taxon>Agaricomycetes</taxon>
        <taxon>Agaricomycetidae</taxon>
        <taxon>Agaricales</taxon>
        <taxon>Agaricineae</taxon>
        <taxon>Strophariaceae</taxon>
        <taxon>Psilocybe</taxon>
    </lineage>
</organism>
<accession>A0A8H7Y3U2</accession>
<feature type="compositionally biased region" description="Acidic residues" evidence="1">
    <location>
        <begin position="438"/>
        <end position="452"/>
    </location>
</feature>
<feature type="compositionally biased region" description="Low complexity" evidence="1">
    <location>
        <begin position="606"/>
        <end position="641"/>
    </location>
</feature>
<evidence type="ECO:0000256" key="1">
    <source>
        <dbReference type="SAM" id="MobiDB-lite"/>
    </source>
</evidence>
<protein>
    <submittedName>
        <fullName evidence="2">Uncharacterized protein</fullName>
    </submittedName>
</protein>
<evidence type="ECO:0000313" key="2">
    <source>
        <dbReference type="EMBL" id="KAG5170459.1"/>
    </source>
</evidence>
<feature type="region of interest" description="Disordered" evidence="1">
    <location>
        <begin position="603"/>
        <end position="656"/>
    </location>
</feature>
<comment type="caution">
    <text evidence="2">The sequence shown here is derived from an EMBL/GenBank/DDBJ whole genome shotgun (WGS) entry which is preliminary data.</text>
</comment>
<gene>
    <name evidence="2" type="ORF">JR316_004848</name>
</gene>
<dbReference type="EMBL" id="JAFIQS010000004">
    <property type="protein sequence ID" value="KAG5170459.1"/>
    <property type="molecule type" value="Genomic_DNA"/>
</dbReference>
<sequence length="693" mass="75833">MVRCLRQAYGYLPNTNTNLPLAPSDWHELVETFGFLGAHTKEVGLGDQQGIYQFYFACIEPTSVEMPASLSDLNSYSVTALSHILDLSQIHRPHPNFYVFEEPRAENVDWKLAVETAEIALCVCRLKLEHSWARIDTLAKMLLERGVPCRTVTGLHMSGRSTTVQQQYTPRSVRPTGYTFGLDDFETYRFQCENIIKHQPHGRAALLMGGLIGRIASEYLSVDRALNGPSREILENRQGFVLSAGNTNWFYCDDQLTENELAIICGTYTLYTAQTGQTTVKSWFPPANLWKVPATQNGTQWVEWTPTNEAWYLERVEAILTRQAQPLTRVQWKTMLRGTPPSRKLQASASQRAQALINAHVSVVPSFNGAPEQQAREWRYRHKGKASLRPPQTSCTLPVPFLGPLCLSQPSSSPPAPFLGHLYEGKVVFYDCDEAIFDESSEESSSEEDSDDDARSTSMSADVPSPHPRFMGRRRAPRPPAVRGFLFPSRSSTFCAGTCTPSARPSPALAASPMPRHLLCRPHRSPDYGNVIKSSPFGAGRLGLGLGFGPLAAGSGAGGSGSAGSTRTRDKLAKRRRITMGGGSTMSSPLILPLGSAGVGASVTMPGSPSSASSGLGFSAQYQQQQAQTQAQQRQQTATATKPEEPQRAASGSARAAVCKVDMRGRAHAAHLDAKAKYGLRVDVCRRDKIRSN</sequence>
<reference evidence="2" key="1">
    <citation type="submission" date="2021-02" db="EMBL/GenBank/DDBJ databases">
        <title>Psilocybe cubensis genome.</title>
        <authorList>
            <person name="Mckernan K.J."/>
            <person name="Crawford S."/>
            <person name="Trippe A."/>
            <person name="Kane L.T."/>
            <person name="Mclaughlin S."/>
        </authorList>
    </citation>
    <scope>NUCLEOTIDE SEQUENCE [LARGE SCALE GENOMIC DNA]</scope>
    <source>
        <strain evidence="2">MGC-MH-2018</strain>
    </source>
</reference>
<name>A0A8H7Y3U2_PSICU</name>